<keyword evidence="2" id="KW-1185">Reference proteome</keyword>
<organism evidence="1 2">
    <name type="scientific">Phreatobacter oligotrophus</name>
    <dbReference type="NCBI Taxonomy" id="1122261"/>
    <lineage>
        <taxon>Bacteria</taxon>
        <taxon>Pseudomonadati</taxon>
        <taxon>Pseudomonadota</taxon>
        <taxon>Alphaproteobacteria</taxon>
        <taxon>Hyphomicrobiales</taxon>
        <taxon>Phreatobacteraceae</taxon>
        <taxon>Phreatobacter</taxon>
    </lineage>
</organism>
<name>A0A2T4Z273_9HYPH</name>
<comment type="caution">
    <text evidence="1">The sequence shown here is derived from an EMBL/GenBank/DDBJ whole genome shotgun (WGS) entry which is preliminary data.</text>
</comment>
<gene>
    <name evidence="1" type="ORF">C8P69_1051</name>
</gene>
<dbReference type="Proteomes" id="UP000241808">
    <property type="component" value="Unassembled WGS sequence"/>
</dbReference>
<evidence type="ECO:0000313" key="1">
    <source>
        <dbReference type="EMBL" id="PTM54853.1"/>
    </source>
</evidence>
<dbReference type="AlphaFoldDB" id="A0A2T4Z273"/>
<dbReference type="EMBL" id="PZZL01000005">
    <property type="protein sequence ID" value="PTM54853.1"/>
    <property type="molecule type" value="Genomic_DNA"/>
</dbReference>
<reference evidence="1 2" key="1">
    <citation type="submission" date="2018-04" db="EMBL/GenBank/DDBJ databases">
        <title>Genomic Encyclopedia of Archaeal and Bacterial Type Strains, Phase II (KMG-II): from individual species to whole genera.</title>
        <authorList>
            <person name="Goeker M."/>
        </authorList>
    </citation>
    <scope>NUCLEOTIDE SEQUENCE [LARGE SCALE GENOMIC DNA]</scope>
    <source>
        <strain evidence="1 2">DSM 25521</strain>
    </source>
</reference>
<sequence>MRWIPGTLSFEPCFECWKKDRVFRRSKTSMRDHLRRYAAIRFHANAVEDRYGARVVRERRFPVGEWLVPWRIGFGPIPVFANDWGVEEIDPLLLVTAGSVELLRRPPPDPALRPNSSLWEYFDRTQAEFEQDAPKDGQHR</sequence>
<evidence type="ECO:0000313" key="2">
    <source>
        <dbReference type="Proteomes" id="UP000241808"/>
    </source>
</evidence>
<protein>
    <submittedName>
        <fullName evidence="1">Uncharacterized protein</fullName>
    </submittedName>
</protein>
<proteinExistence type="predicted"/>
<accession>A0A2T4Z273</accession>